<feature type="compositionally biased region" description="Acidic residues" evidence="1">
    <location>
        <begin position="32"/>
        <end position="41"/>
    </location>
</feature>
<feature type="compositionally biased region" description="Polar residues" evidence="1">
    <location>
        <begin position="1"/>
        <end position="11"/>
    </location>
</feature>
<gene>
    <name evidence="2" type="ORF">HPBE_LOCUS24084</name>
</gene>
<sequence length="184" mass="21431">MSSSVSLTNWPSDPFTKVVSSRRPEVQLSSESESEEEMTSEEEAREREQAFMEKMRRRIPCTPDCDKRLYPHCTDECKCDYSYPFVQRFCNPPPLPLFLNVCRLWYWGCPKYAQYHYASQYIYSKAEKGKKLEGPQITNPNPYNIPSPAGVPHIGVPPTRAAGRPNRYHFFEFFVVLLCFKLVL</sequence>
<feature type="region of interest" description="Disordered" evidence="1">
    <location>
        <begin position="1"/>
        <end position="45"/>
    </location>
</feature>
<dbReference type="GO" id="GO:0005112">
    <property type="term" value="F:Notch binding"/>
    <property type="evidence" value="ECO:0007669"/>
    <property type="project" value="TreeGrafter"/>
</dbReference>
<dbReference type="OrthoDB" id="5816579at2759"/>
<protein>
    <submittedName>
        <fullName evidence="4">TIL domain-containing protein</fullName>
    </submittedName>
</protein>
<dbReference type="EMBL" id="UZAH01035823">
    <property type="protein sequence ID" value="VDP42765.1"/>
    <property type="molecule type" value="Genomic_DNA"/>
</dbReference>
<accession>A0A183GN15</accession>
<dbReference type="Proteomes" id="UP000050761">
    <property type="component" value="Unassembled WGS sequence"/>
</dbReference>
<dbReference type="GO" id="GO:0005615">
    <property type="term" value="C:extracellular space"/>
    <property type="evidence" value="ECO:0007669"/>
    <property type="project" value="TreeGrafter"/>
</dbReference>
<dbReference type="AlphaFoldDB" id="A0A183GN15"/>
<dbReference type="GO" id="GO:0045747">
    <property type="term" value="P:positive regulation of Notch signaling pathway"/>
    <property type="evidence" value="ECO:0007669"/>
    <property type="project" value="TreeGrafter"/>
</dbReference>
<dbReference type="PANTHER" id="PTHR35015:SF4">
    <property type="entry name" value="PROTEIN CBR-OSM-7"/>
    <property type="match status" value="1"/>
</dbReference>
<evidence type="ECO:0000313" key="2">
    <source>
        <dbReference type="EMBL" id="VDP42765.1"/>
    </source>
</evidence>
<accession>A0A3P8EF94</accession>
<reference evidence="4" key="2">
    <citation type="submission" date="2019-09" db="UniProtKB">
        <authorList>
            <consortium name="WormBaseParasite"/>
        </authorList>
    </citation>
    <scope>IDENTIFICATION</scope>
</reference>
<evidence type="ECO:0000313" key="3">
    <source>
        <dbReference type="Proteomes" id="UP000050761"/>
    </source>
</evidence>
<evidence type="ECO:0000256" key="1">
    <source>
        <dbReference type="SAM" id="MobiDB-lite"/>
    </source>
</evidence>
<evidence type="ECO:0000313" key="4">
    <source>
        <dbReference type="WBParaSite" id="HPBE_0002408501-mRNA-1"/>
    </source>
</evidence>
<dbReference type="InterPro" id="IPR053124">
    <property type="entry name" value="Notch_signaling_modulators"/>
</dbReference>
<dbReference type="PANTHER" id="PTHR35015">
    <property type="entry name" value="PROTEIN CBR-OSM-7-RELATED"/>
    <property type="match status" value="1"/>
</dbReference>
<keyword evidence="3" id="KW-1185">Reference proteome</keyword>
<proteinExistence type="predicted"/>
<organism evidence="3 4">
    <name type="scientific">Heligmosomoides polygyrus</name>
    <name type="common">Parasitic roundworm</name>
    <dbReference type="NCBI Taxonomy" id="6339"/>
    <lineage>
        <taxon>Eukaryota</taxon>
        <taxon>Metazoa</taxon>
        <taxon>Ecdysozoa</taxon>
        <taxon>Nematoda</taxon>
        <taxon>Chromadorea</taxon>
        <taxon>Rhabditida</taxon>
        <taxon>Rhabditina</taxon>
        <taxon>Rhabditomorpha</taxon>
        <taxon>Strongyloidea</taxon>
        <taxon>Heligmosomidae</taxon>
        <taxon>Heligmosomoides</taxon>
    </lineage>
</organism>
<reference evidence="2 3" key="1">
    <citation type="submission" date="2018-11" db="EMBL/GenBank/DDBJ databases">
        <authorList>
            <consortium name="Pathogen Informatics"/>
        </authorList>
    </citation>
    <scope>NUCLEOTIDE SEQUENCE [LARGE SCALE GENOMIC DNA]</scope>
</reference>
<name>A0A183GN15_HELPZ</name>
<dbReference type="WBParaSite" id="HPBE_0002408501-mRNA-1">
    <property type="protein sequence ID" value="HPBE_0002408501-mRNA-1"/>
    <property type="gene ID" value="HPBE_0002408501"/>
</dbReference>